<name>A0A5B0VPC3_9GAMM</name>
<dbReference type="RefSeq" id="WP_149598490.1">
    <property type="nucleotide sequence ID" value="NZ_VTUU01000001.1"/>
</dbReference>
<dbReference type="InterPro" id="IPR032710">
    <property type="entry name" value="NTF2-like_dom_sf"/>
</dbReference>
<proteinExistence type="predicted"/>
<evidence type="ECO:0000313" key="10">
    <source>
        <dbReference type="EMBL" id="KAA1175851.1"/>
    </source>
</evidence>
<comment type="function">
    <text evidence="2">Catalyzes the ketonization of 2-hydroxymuconate stereoselectively to yield 2-oxo-3-hexenedioate.</text>
</comment>
<evidence type="ECO:0000256" key="7">
    <source>
        <dbReference type="ARBA" id="ARBA00029674"/>
    </source>
</evidence>
<dbReference type="AlphaFoldDB" id="A0A5B0VPC3"/>
<evidence type="ECO:0000259" key="8">
    <source>
        <dbReference type="Pfam" id="PF01361"/>
    </source>
</evidence>
<dbReference type="Proteomes" id="UP000323161">
    <property type="component" value="Unassembled WGS sequence"/>
</dbReference>
<comment type="subunit">
    <text evidence="3">Homohexamer.</text>
</comment>
<organism evidence="10 11">
    <name type="scientific">Marinobacter salinexigens</name>
    <dbReference type="NCBI Taxonomy" id="2919747"/>
    <lineage>
        <taxon>Bacteria</taxon>
        <taxon>Pseudomonadati</taxon>
        <taxon>Pseudomonadota</taxon>
        <taxon>Gammaproteobacteria</taxon>
        <taxon>Pseudomonadales</taxon>
        <taxon>Marinobacteraceae</taxon>
        <taxon>Marinobacter</taxon>
    </lineage>
</organism>
<evidence type="ECO:0000256" key="3">
    <source>
        <dbReference type="ARBA" id="ARBA00011643"/>
    </source>
</evidence>
<evidence type="ECO:0000256" key="6">
    <source>
        <dbReference type="ARBA" id="ARBA00023235"/>
    </source>
</evidence>
<keyword evidence="6" id="KW-0413">Isomerase</keyword>
<dbReference type="Gene3D" id="3.10.450.50">
    <property type="match status" value="1"/>
</dbReference>
<dbReference type="InterPro" id="IPR037401">
    <property type="entry name" value="SnoaL-like"/>
</dbReference>
<dbReference type="InterPro" id="IPR004370">
    <property type="entry name" value="4-OT-like_dom"/>
</dbReference>
<dbReference type="SUPFAM" id="SSF55331">
    <property type="entry name" value="Tautomerase/MIF"/>
    <property type="match status" value="1"/>
</dbReference>
<keyword evidence="11" id="KW-1185">Reference proteome</keyword>
<evidence type="ECO:0000256" key="1">
    <source>
        <dbReference type="ARBA" id="ARBA00001379"/>
    </source>
</evidence>
<dbReference type="Gene3D" id="3.30.429.10">
    <property type="entry name" value="Macrophage Migration Inhibitory Factor"/>
    <property type="match status" value="1"/>
</dbReference>
<accession>A0A5B0VPC3</accession>
<reference evidence="10 11" key="1">
    <citation type="submission" date="2019-08" db="EMBL/GenBank/DDBJ databases">
        <title>Marinobacter ZYF650 sp. nov., a marine bacterium isolated from seawater of the Mariana trench.</title>
        <authorList>
            <person name="Ahmad W."/>
        </authorList>
    </citation>
    <scope>NUCLEOTIDE SEQUENCE [LARGE SCALE GENOMIC DNA]</scope>
    <source>
        <strain evidence="10 11">ZYF650</strain>
    </source>
</reference>
<evidence type="ECO:0000256" key="5">
    <source>
        <dbReference type="ARBA" id="ARBA00015750"/>
    </source>
</evidence>
<feature type="domain" description="4-oxalocrotonate tautomerase-like" evidence="8">
    <location>
        <begin position="2"/>
        <end position="57"/>
    </location>
</feature>
<dbReference type="Pfam" id="PF12680">
    <property type="entry name" value="SnoaL_2"/>
    <property type="match status" value="1"/>
</dbReference>
<evidence type="ECO:0000313" key="11">
    <source>
        <dbReference type="Proteomes" id="UP000323161"/>
    </source>
</evidence>
<dbReference type="Pfam" id="PF01361">
    <property type="entry name" value="Tautomerase"/>
    <property type="match status" value="1"/>
</dbReference>
<gene>
    <name evidence="10" type="ORF">FWJ25_01575</name>
</gene>
<comment type="catalytic activity">
    <reaction evidence="1">
        <text>(2Z,4E)-2-hydroxyhexa-2,4-dienedioate = (3E)-2-oxohex-3-enedioate</text>
        <dbReference type="Rhea" id="RHEA:33431"/>
        <dbReference type="ChEBI" id="CHEBI:28080"/>
        <dbReference type="ChEBI" id="CHEBI:64908"/>
        <dbReference type="EC" id="5.3.2.6"/>
    </reaction>
</comment>
<dbReference type="InterPro" id="IPR014347">
    <property type="entry name" value="Tautomerase/MIF_sf"/>
</dbReference>
<sequence>MPMLQVNLLKGYTPETKKRLMSSLTAVIRGITRAKPDAISVWIREAGNDEYSRGGVSRQPGIAAQDPEILVKTYLDAMEQRDLASAKSHLADGFVMTFPGSGELTSLEQLVAWASGRYRFVNKTISSTDVAYGMDRIVVVVNGTLSGEWPDGRPFEGVRFIDRFEVENDRLIRQDVWNDLANAGLE</sequence>
<dbReference type="EC" id="5.3.2.6" evidence="4"/>
<evidence type="ECO:0000259" key="9">
    <source>
        <dbReference type="Pfam" id="PF12680"/>
    </source>
</evidence>
<dbReference type="EMBL" id="VTUU01000001">
    <property type="protein sequence ID" value="KAA1175851.1"/>
    <property type="molecule type" value="Genomic_DNA"/>
</dbReference>
<feature type="domain" description="SnoaL-like" evidence="9">
    <location>
        <begin position="71"/>
        <end position="173"/>
    </location>
</feature>
<dbReference type="SUPFAM" id="SSF54427">
    <property type="entry name" value="NTF2-like"/>
    <property type="match status" value="1"/>
</dbReference>
<evidence type="ECO:0000256" key="2">
    <source>
        <dbReference type="ARBA" id="ARBA00003024"/>
    </source>
</evidence>
<protein>
    <recommendedName>
        <fullName evidence="5">2-hydroxymuconate tautomerase</fullName>
        <ecNumber evidence="4">5.3.2.6</ecNumber>
    </recommendedName>
    <alternativeName>
        <fullName evidence="7">4-oxalocrotonate tautomerase</fullName>
    </alternativeName>
</protein>
<comment type="caution">
    <text evidence="10">The sequence shown here is derived from an EMBL/GenBank/DDBJ whole genome shotgun (WGS) entry which is preliminary data.</text>
</comment>
<dbReference type="GO" id="GO:0016853">
    <property type="term" value="F:isomerase activity"/>
    <property type="evidence" value="ECO:0007669"/>
    <property type="project" value="UniProtKB-KW"/>
</dbReference>
<evidence type="ECO:0000256" key="4">
    <source>
        <dbReference type="ARBA" id="ARBA00012667"/>
    </source>
</evidence>